<dbReference type="InterPro" id="IPR011110">
    <property type="entry name" value="Reg_prop"/>
</dbReference>
<dbReference type="AlphaFoldDB" id="A0A271J3T4"/>
<evidence type="ECO:0000313" key="4">
    <source>
        <dbReference type="Proteomes" id="UP000216339"/>
    </source>
</evidence>
<reference evidence="3 4" key="1">
    <citation type="submission" date="2016-11" db="EMBL/GenBank/DDBJ databases">
        <title>Study of marine rhodopsin-containing bacteria.</title>
        <authorList>
            <person name="Yoshizawa S."/>
            <person name="Kumagai Y."/>
            <person name="Kogure K."/>
        </authorList>
    </citation>
    <scope>NUCLEOTIDE SEQUENCE [LARGE SCALE GENOMIC DNA]</scope>
    <source>
        <strain evidence="3 4">SAORIC-28</strain>
    </source>
</reference>
<accession>A0A271J3T4</accession>
<dbReference type="Pfam" id="PF21544">
    <property type="entry name" value="PorZ_N_b_propeller"/>
    <property type="match status" value="1"/>
</dbReference>
<protein>
    <recommendedName>
        <fullName evidence="2">PorZ N-terminal beta-propeller domain-containing protein</fullName>
    </recommendedName>
</protein>
<dbReference type="Gene3D" id="2.60.40.4070">
    <property type="match status" value="1"/>
</dbReference>
<dbReference type="Proteomes" id="UP000216339">
    <property type="component" value="Unassembled WGS sequence"/>
</dbReference>
<dbReference type="RefSeq" id="WP_095511841.1">
    <property type="nucleotide sequence ID" value="NZ_MQWD01000001.1"/>
</dbReference>
<organism evidence="3 4">
    <name type="scientific">Rubrivirga marina</name>
    <dbReference type="NCBI Taxonomy" id="1196024"/>
    <lineage>
        <taxon>Bacteria</taxon>
        <taxon>Pseudomonadati</taxon>
        <taxon>Rhodothermota</taxon>
        <taxon>Rhodothermia</taxon>
        <taxon>Rhodothermales</taxon>
        <taxon>Rubricoccaceae</taxon>
        <taxon>Rubrivirga</taxon>
    </lineage>
</organism>
<feature type="chain" id="PRO_5013238781" description="PorZ N-terminal beta-propeller domain-containing protein" evidence="1">
    <location>
        <begin position="20"/>
        <end position="771"/>
    </location>
</feature>
<comment type="caution">
    <text evidence="3">The sequence shown here is derived from an EMBL/GenBank/DDBJ whole genome shotgun (WGS) entry which is preliminary data.</text>
</comment>
<keyword evidence="1" id="KW-0732">Signal</keyword>
<evidence type="ECO:0000259" key="2">
    <source>
        <dbReference type="Pfam" id="PF21544"/>
    </source>
</evidence>
<dbReference type="EMBL" id="MQWD01000001">
    <property type="protein sequence ID" value="PAP78162.1"/>
    <property type="molecule type" value="Genomic_DNA"/>
</dbReference>
<dbReference type="OrthoDB" id="9807410at2"/>
<dbReference type="Gene3D" id="2.130.10.10">
    <property type="entry name" value="YVTN repeat-like/Quinoprotein amine dehydrogenase"/>
    <property type="match status" value="3"/>
</dbReference>
<feature type="domain" description="PorZ N-terminal beta-propeller" evidence="2">
    <location>
        <begin position="45"/>
        <end position="207"/>
    </location>
</feature>
<keyword evidence="4" id="KW-1185">Reference proteome</keyword>
<evidence type="ECO:0000256" key="1">
    <source>
        <dbReference type="SAM" id="SignalP"/>
    </source>
</evidence>
<dbReference type="InterPro" id="IPR048954">
    <property type="entry name" value="PorZ_N"/>
</dbReference>
<sequence>MRTPLALLVGCLLTVSASAQSTVGWQAYPAYTEVTAVASAPDGLWAASDAGIFFYDVETGELLTETAAGAIEGGSVGALAFDEARGVLWIGYADGVLERYDPEAREARPFHEITRANQYPARGVRRIVVSGDVLYVATDFGVVVFDAAAERVRNSYPRFADLEGGTGANDVLEAPLPDGSPGLWVATDGGLVRAPRDAGNLQAPSAWAREEAFEGPAYSLALFDGAVYVGGGPAGARDLYRRAAGGAYERQIFADDAMTSLAVGGEFLYVSARPFAYATRPGQSASRYEIAGASALSGVVIGPDGRPWVGDRVSGLLPLPPSPAPGNNPVTAEPVAPPGPLSTGILDLDVSDDGVVWAVTDRLEAATFASVNRLEDGTWTTYRTGDATLDIGRTSWISASVGPDGTFYAGSNGDGVTVFRDDDVTTYDETNSSLRPFPGGDPSYVVVRDVAVDDDDAAWVLNFSEFPLHRFDGESWQGFPYPSGSGIPPTAEAFRIAIDRLGQKWLALGSNGLGVWDTGADPLSAADDRATRFTGSSTTGTGLPDPDVRDVVVTPDGRVWLGTARGIASVFRPLDAFAADPSLAAPQWPLTADGTSYLLRDVAVNDLEVDPAGQIWVATSSGAYLVDAEGTGIVRTVNSDTSPLPSDGVLAVSVDPGTGRVYFVTDEGLFSAPGDATRARPGSETLTTVPSPYRPSSDASGVVVSGLSTAVSQVRVMTVAGDVVYAAEVRGGSFRWDGRDEGGALVPSGVYVVAAAGSDGSTMYGKVALIR</sequence>
<proteinExistence type="predicted"/>
<dbReference type="InterPro" id="IPR015943">
    <property type="entry name" value="WD40/YVTN_repeat-like_dom_sf"/>
</dbReference>
<evidence type="ECO:0000313" key="3">
    <source>
        <dbReference type="EMBL" id="PAP78162.1"/>
    </source>
</evidence>
<dbReference type="Pfam" id="PF07494">
    <property type="entry name" value="Reg_prop"/>
    <property type="match status" value="1"/>
</dbReference>
<feature type="signal peptide" evidence="1">
    <location>
        <begin position="1"/>
        <end position="19"/>
    </location>
</feature>
<gene>
    <name evidence="3" type="ORF">BSZ37_17845</name>
</gene>
<name>A0A271J3T4_9BACT</name>
<dbReference type="SUPFAM" id="SSF63829">
    <property type="entry name" value="Calcium-dependent phosphotriesterase"/>
    <property type="match status" value="2"/>
</dbReference>